<dbReference type="CDD" id="cd03788">
    <property type="entry name" value="GT20_TPS"/>
    <property type="match status" value="1"/>
</dbReference>
<evidence type="ECO:0000256" key="2">
    <source>
        <dbReference type="SAM" id="Phobius"/>
    </source>
</evidence>
<keyword evidence="3" id="KW-0328">Glycosyltransferase</keyword>
<dbReference type="GO" id="GO:0003825">
    <property type="term" value="F:alpha,alpha-trehalose-phosphate synthase (UDP-forming) activity"/>
    <property type="evidence" value="ECO:0007669"/>
    <property type="project" value="UniProtKB-EC"/>
</dbReference>
<evidence type="ECO:0000256" key="1">
    <source>
        <dbReference type="SAM" id="Coils"/>
    </source>
</evidence>
<comment type="caution">
    <text evidence="3">The sequence shown here is derived from an EMBL/GenBank/DDBJ whole genome shotgun (WGS) entry which is preliminary data.</text>
</comment>
<dbReference type="SUPFAM" id="SSF53756">
    <property type="entry name" value="UDP-Glycosyltransferase/glycogen phosphorylase"/>
    <property type="match status" value="1"/>
</dbReference>
<dbReference type="EC" id="2.4.1.15" evidence="3"/>
<proteinExistence type="predicted"/>
<keyword evidence="2" id="KW-0472">Membrane</keyword>
<accession>E6PWX5</accession>
<sequence length="758" mass="85560">MIVGITLVSTVSSWYEVQREKDELRTELEHKAGTFAEGLTGNAEPLLASGDLGSMTRLVEQFGNRGQLLGLAIVDRAGAPLAITHGIASLLRPSPVQLRDALTTNKTVSGYTRIRFRRVYLVVAPLHGADKNVAGAMMLVYDTGFIRAATLRVWGMALIHFGFQVLIIAGITMLIVRWSLMRPIARAAQWMHELRMGRGEQAPPMHDLDFLEPLASEVAPLIASVHEARAAAAAEARLRNAKEQIWTAQRLADNVKTQLAGSHLYVVSNREPYIHNSGPQGITVSVPASGLVTAIEPILCACNGTWVAHGSGSADRETVDSHARLMVPPAEPRYTLRRVWLTNEEEQGYYYGFSNEGLWPLCHIAHTRPTFRAADWEQYIRVNEKFADALVEEIGDDEHPVVLIQDYHFALLPRILKERLPHARVAIFWHIPWPNPESFGICPWQRELVEGLLGADLIGFHVQAHCNNFLDTVDRALEARVDWEHFSVKRNDHWSAVRPIPISVDMPSEEYSVEEKRSDEYRRLLKAEWNFEASWLALGVDRMDYTKGILERFQAVESMLDNHAQYVGEFTLIQVGAPSRSTIPRYAELQRDLESEAERINARFQRGNWRPILLIEVQQDRSQLLRFYRAAHVCLVTSLHDGMNLVAKEFVAARRDDRGVLVLSRFTGAARELRDAILVNPYDTHSTGEAIVQALTMESSEMTDRMRRMRRWIKEHNIYWWASSLLSALCDLRIDVASESQGASQDPNQDSSHAQTVS</sequence>
<name>E6PWX5_9ZZZZ</name>
<keyword evidence="3" id="KW-0808">Transferase</keyword>
<dbReference type="Gene3D" id="3.40.50.2000">
    <property type="entry name" value="Glycogen Phosphorylase B"/>
    <property type="match status" value="2"/>
</dbReference>
<feature type="transmembrane region" description="Helical" evidence="2">
    <location>
        <begin position="153"/>
        <end position="176"/>
    </location>
</feature>
<dbReference type="GO" id="GO:0005992">
    <property type="term" value="P:trehalose biosynthetic process"/>
    <property type="evidence" value="ECO:0007669"/>
    <property type="project" value="InterPro"/>
</dbReference>
<dbReference type="AlphaFoldDB" id="E6PWX5"/>
<organism evidence="3">
    <name type="scientific">mine drainage metagenome</name>
    <dbReference type="NCBI Taxonomy" id="410659"/>
    <lineage>
        <taxon>unclassified sequences</taxon>
        <taxon>metagenomes</taxon>
        <taxon>ecological metagenomes</taxon>
    </lineage>
</organism>
<dbReference type="EMBL" id="CABN01000015">
    <property type="protein sequence ID" value="CBH99434.1"/>
    <property type="molecule type" value="Genomic_DNA"/>
</dbReference>
<dbReference type="InterPro" id="IPR001830">
    <property type="entry name" value="Glyco_trans_20"/>
</dbReference>
<evidence type="ECO:0000313" key="3">
    <source>
        <dbReference type="EMBL" id="CBH99434.1"/>
    </source>
</evidence>
<keyword evidence="2" id="KW-0812">Transmembrane</keyword>
<reference evidence="3" key="1">
    <citation type="submission" date="2009-10" db="EMBL/GenBank/DDBJ databases">
        <title>Diversity of trophic interactions inside an arsenic-rich microbial ecosystem.</title>
        <authorList>
            <person name="Bertin P.N."/>
            <person name="Heinrich-Salmeron A."/>
            <person name="Pelletier E."/>
            <person name="Goulhen-Chollet F."/>
            <person name="Arsene-Ploetze F."/>
            <person name="Gallien S."/>
            <person name="Calteau A."/>
            <person name="Vallenet D."/>
            <person name="Casiot C."/>
            <person name="Chane-Woon-Ming B."/>
            <person name="Giloteaux L."/>
            <person name="Barakat M."/>
            <person name="Bonnefoy V."/>
            <person name="Bruneel O."/>
            <person name="Chandler M."/>
            <person name="Cleiss J."/>
            <person name="Duran R."/>
            <person name="Elbaz-Poulichet F."/>
            <person name="Fonknechten N."/>
            <person name="Lauga B."/>
            <person name="Mornico D."/>
            <person name="Ortet P."/>
            <person name="Schaeffer C."/>
            <person name="Siguier P."/>
            <person name="Alexander Thil Smith A."/>
            <person name="Van Dorsselaer A."/>
            <person name="Weissenbach J."/>
            <person name="Medigue C."/>
            <person name="Le Paslier D."/>
        </authorList>
    </citation>
    <scope>NUCLEOTIDE SEQUENCE</scope>
</reference>
<protein>
    <submittedName>
        <fullName evidence="3">Alpha,alpha-trehalose-phosphate synthase (UDP-forming)</fullName>
        <ecNumber evidence="3">2.4.1.15</ecNumber>
    </submittedName>
</protein>
<keyword evidence="1" id="KW-0175">Coiled coil</keyword>
<dbReference type="PANTHER" id="PTHR10788">
    <property type="entry name" value="TREHALOSE-6-PHOSPHATE SYNTHASE"/>
    <property type="match status" value="1"/>
</dbReference>
<gene>
    <name evidence="3" type="ORF">CARN3_0355</name>
</gene>
<dbReference type="PANTHER" id="PTHR10788:SF106">
    <property type="entry name" value="BCDNA.GH08860"/>
    <property type="match status" value="1"/>
</dbReference>
<keyword evidence="2" id="KW-1133">Transmembrane helix</keyword>
<feature type="coiled-coil region" evidence="1">
    <location>
        <begin position="231"/>
        <end position="258"/>
    </location>
</feature>
<dbReference type="Pfam" id="PF00982">
    <property type="entry name" value="Glyco_transf_20"/>
    <property type="match status" value="1"/>
</dbReference>